<keyword evidence="2" id="KW-0479">Metal-binding</keyword>
<evidence type="ECO:0000256" key="1">
    <source>
        <dbReference type="ARBA" id="ARBA00023027"/>
    </source>
</evidence>
<feature type="binding site" evidence="2">
    <location>
        <position position="150"/>
    </location>
    <ligand>
        <name>Zn(2+)</name>
        <dbReference type="ChEBI" id="CHEBI:29105"/>
    </ligand>
</feature>
<keyword evidence="2" id="KW-0862">Zinc</keyword>
<dbReference type="Proteomes" id="UP000183995">
    <property type="component" value="Unassembled WGS sequence"/>
</dbReference>
<proteinExistence type="predicted"/>
<evidence type="ECO:0000256" key="2">
    <source>
        <dbReference type="PROSITE-ProRule" id="PRU00236"/>
    </source>
</evidence>
<dbReference type="EMBL" id="FQXV01000005">
    <property type="protein sequence ID" value="SHH98758.1"/>
    <property type="molecule type" value="Genomic_DNA"/>
</dbReference>
<dbReference type="GO" id="GO:0017136">
    <property type="term" value="F:histone deacetylase activity, NAD-dependent"/>
    <property type="evidence" value="ECO:0007669"/>
    <property type="project" value="TreeGrafter"/>
</dbReference>
<organism evidence="4 5">
    <name type="scientific">Sporobacter termitidis DSM 10068</name>
    <dbReference type="NCBI Taxonomy" id="1123282"/>
    <lineage>
        <taxon>Bacteria</taxon>
        <taxon>Bacillati</taxon>
        <taxon>Bacillota</taxon>
        <taxon>Clostridia</taxon>
        <taxon>Eubacteriales</taxon>
        <taxon>Oscillospiraceae</taxon>
        <taxon>Sporobacter</taxon>
    </lineage>
</organism>
<dbReference type="InterPro" id="IPR050134">
    <property type="entry name" value="NAD-dep_sirtuin_deacylases"/>
</dbReference>
<dbReference type="Gene3D" id="3.40.50.1220">
    <property type="entry name" value="TPP-binding domain"/>
    <property type="match status" value="1"/>
</dbReference>
<dbReference type="STRING" id="1123282.SAMN02745823_01787"/>
<reference evidence="4 5" key="1">
    <citation type="submission" date="2016-11" db="EMBL/GenBank/DDBJ databases">
        <authorList>
            <person name="Jaros S."/>
            <person name="Januszkiewicz K."/>
            <person name="Wedrychowicz H."/>
        </authorList>
    </citation>
    <scope>NUCLEOTIDE SEQUENCE [LARGE SCALE GENOMIC DNA]</scope>
    <source>
        <strain evidence="4 5">DSM 10068</strain>
    </source>
</reference>
<keyword evidence="1" id="KW-0520">NAD</keyword>
<feature type="binding site" evidence="2">
    <location>
        <position position="184"/>
    </location>
    <ligand>
        <name>Zn(2+)</name>
        <dbReference type="ChEBI" id="CHEBI:29105"/>
    </ligand>
</feature>
<dbReference type="PANTHER" id="PTHR11085">
    <property type="entry name" value="NAD-DEPENDENT PROTEIN DEACYLASE SIRTUIN-5, MITOCHONDRIAL-RELATED"/>
    <property type="match status" value="1"/>
</dbReference>
<evidence type="ECO:0000313" key="5">
    <source>
        <dbReference type="Proteomes" id="UP000183995"/>
    </source>
</evidence>
<protein>
    <submittedName>
        <fullName evidence="4">NAD-dependent protein deacetylase, SIR2 family</fullName>
    </submittedName>
</protein>
<evidence type="ECO:0000259" key="3">
    <source>
        <dbReference type="PROSITE" id="PS50305"/>
    </source>
</evidence>
<dbReference type="RefSeq" id="WP_143162307.1">
    <property type="nucleotide sequence ID" value="NZ_FQXV01000005.1"/>
</dbReference>
<dbReference type="GO" id="GO:0070403">
    <property type="term" value="F:NAD+ binding"/>
    <property type="evidence" value="ECO:0007669"/>
    <property type="project" value="TreeGrafter"/>
</dbReference>
<dbReference type="AlphaFoldDB" id="A0A1M5XGU5"/>
<accession>A0A1M5XGU5</accession>
<dbReference type="InterPro" id="IPR026590">
    <property type="entry name" value="Ssirtuin_cat_dom"/>
</dbReference>
<dbReference type="OrthoDB" id="394960at2"/>
<feature type="binding site" evidence="2">
    <location>
        <position position="187"/>
    </location>
    <ligand>
        <name>Zn(2+)</name>
        <dbReference type="ChEBI" id="CHEBI:29105"/>
    </ligand>
</feature>
<dbReference type="GO" id="GO:0046872">
    <property type="term" value="F:metal ion binding"/>
    <property type="evidence" value="ECO:0007669"/>
    <property type="project" value="UniProtKB-KW"/>
</dbReference>
<name>A0A1M5XGU5_9FIRM</name>
<dbReference type="InterPro" id="IPR029035">
    <property type="entry name" value="DHS-like_NAD/FAD-binding_dom"/>
</dbReference>
<sequence length="301" mass="34553">MADHHTDKGFAESVEELRTWLDSADKILLGAGAGLSAAAGLSYLDEALFKQFQPEMAALGYHYPYELFQHENDGWPQAREWAYLIRHINFVRYTFPASELYKKLLKLVEGRDFFAVTSNCDRQLMRAGFPMDRVFEAQGSYDRLRCTENCTRETWEIKPHIDKLLPLIDPETFMISDESAIPYCPYCGAPLYTAFRAFEGYKAEQQRFYDWIGTTGGKKLCIVELGVGFNTPAVIRWPFERLAYASGNAHLFRVNKEYREWPGHGGFSEVPEELKGKATPMPYDAGDVIRRLYEALPPERK</sequence>
<gene>
    <name evidence="4" type="ORF">SAMN02745823_01787</name>
</gene>
<feature type="binding site" evidence="2">
    <location>
        <position position="146"/>
    </location>
    <ligand>
        <name>Zn(2+)</name>
        <dbReference type="ChEBI" id="CHEBI:29105"/>
    </ligand>
</feature>
<keyword evidence="5" id="KW-1185">Reference proteome</keyword>
<evidence type="ECO:0000313" key="4">
    <source>
        <dbReference type="EMBL" id="SHH98758.1"/>
    </source>
</evidence>
<feature type="domain" description="Deacetylase sirtuin-type" evidence="3">
    <location>
        <begin position="7"/>
        <end position="301"/>
    </location>
</feature>
<comment type="caution">
    <text evidence="2">Lacks conserved residue(s) required for the propagation of feature annotation.</text>
</comment>
<dbReference type="SUPFAM" id="SSF52467">
    <property type="entry name" value="DHS-like NAD/FAD-binding domain"/>
    <property type="match status" value="1"/>
</dbReference>
<dbReference type="PANTHER" id="PTHR11085:SF10">
    <property type="entry name" value="NAD-DEPENDENT PROTEIN DEACYLASE SIRTUIN-5, MITOCHONDRIAL-RELATED"/>
    <property type="match status" value="1"/>
</dbReference>
<dbReference type="PROSITE" id="PS50305">
    <property type="entry name" value="SIRTUIN"/>
    <property type="match status" value="1"/>
</dbReference>